<evidence type="ECO:0000256" key="1">
    <source>
        <dbReference type="SAM" id="MobiDB-lite"/>
    </source>
</evidence>
<comment type="caution">
    <text evidence="2">The sequence shown here is derived from an EMBL/GenBank/DDBJ whole genome shotgun (WGS) entry which is preliminary data.</text>
</comment>
<protein>
    <submittedName>
        <fullName evidence="2">Uncharacterized protein</fullName>
    </submittedName>
</protein>
<proteinExistence type="predicted"/>
<feature type="region of interest" description="Disordered" evidence="1">
    <location>
        <begin position="137"/>
        <end position="158"/>
    </location>
</feature>
<dbReference type="EMBL" id="JAENGZ010001500">
    <property type="protein sequence ID" value="KAG6947714.1"/>
    <property type="molecule type" value="Genomic_DNA"/>
</dbReference>
<dbReference type="Proteomes" id="UP000688947">
    <property type="component" value="Unassembled WGS sequence"/>
</dbReference>
<dbReference type="AlphaFoldDB" id="A0A8T1TS11"/>
<name>A0A8T1TS11_9STRA</name>
<evidence type="ECO:0000313" key="2">
    <source>
        <dbReference type="EMBL" id="KAG6947714.1"/>
    </source>
</evidence>
<organism evidence="2 3">
    <name type="scientific">Phytophthora cactorum</name>
    <dbReference type="NCBI Taxonomy" id="29920"/>
    <lineage>
        <taxon>Eukaryota</taxon>
        <taxon>Sar</taxon>
        <taxon>Stramenopiles</taxon>
        <taxon>Oomycota</taxon>
        <taxon>Peronosporomycetes</taxon>
        <taxon>Peronosporales</taxon>
        <taxon>Peronosporaceae</taxon>
        <taxon>Phytophthora</taxon>
    </lineage>
</organism>
<accession>A0A8T1TS11</accession>
<evidence type="ECO:0000313" key="3">
    <source>
        <dbReference type="Proteomes" id="UP000688947"/>
    </source>
</evidence>
<sequence>MDHTDETYEVVKQSLPSYATAKNDPYKCALKHALVGQHELAHTPHKLRTIITVCKSARCTRREVKCHCRYNMNECQASDLVSIGRDGEHTMLDNVGSSSSDKRSDDGYESIGTRRNTSELCRSHSCRIFKDMHRVTGSNPFEESGSRLHETLASNTSR</sequence>
<feature type="region of interest" description="Disordered" evidence="1">
    <location>
        <begin position="90"/>
        <end position="111"/>
    </location>
</feature>
<dbReference type="OrthoDB" id="145079at2759"/>
<gene>
    <name evidence="2" type="ORF">JG687_00015927</name>
</gene>
<reference evidence="2" key="1">
    <citation type="submission" date="2021-01" db="EMBL/GenBank/DDBJ databases">
        <title>Phytophthora aleatoria, a newly-described species from Pinus radiata is distinct from Phytophthora cactorum isolates based on comparative genomics.</title>
        <authorList>
            <person name="Mcdougal R."/>
            <person name="Panda P."/>
            <person name="Williams N."/>
            <person name="Studholme D.J."/>
        </authorList>
    </citation>
    <scope>NUCLEOTIDE SEQUENCE</scope>
    <source>
        <strain evidence="2">NZFS 3830</strain>
    </source>
</reference>